<sequence length="63" mass="6836">MLSAKTGDFGNSRLAQSVERTALNRVVGGSSPPIFAGKSHFILSREDLLFYSSDTTTQSRELS</sequence>
<evidence type="ECO:0000313" key="2">
    <source>
        <dbReference type="Proteomes" id="UP000241769"/>
    </source>
</evidence>
<dbReference type="AlphaFoldDB" id="A0A2P6N9P2"/>
<dbReference type="EMBL" id="MDYQ01000142">
    <property type="protein sequence ID" value="PRP80650.1"/>
    <property type="molecule type" value="Genomic_DNA"/>
</dbReference>
<name>A0A2P6N9P2_9EUKA</name>
<dbReference type="AntiFam" id="ANF00010">
    <property type="entry name" value="tRNA translation"/>
</dbReference>
<dbReference type="Proteomes" id="UP000241769">
    <property type="component" value="Unassembled WGS sequence"/>
</dbReference>
<dbReference type="InParanoid" id="A0A2P6N9P2"/>
<evidence type="ECO:0000313" key="1">
    <source>
        <dbReference type="EMBL" id="PRP80650.1"/>
    </source>
</evidence>
<organism evidence="1 2">
    <name type="scientific">Planoprotostelium fungivorum</name>
    <dbReference type="NCBI Taxonomy" id="1890364"/>
    <lineage>
        <taxon>Eukaryota</taxon>
        <taxon>Amoebozoa</taxon>
        <taxon>Evosea</taxon>
        <taxon>Variosea</taxon>
        <taxon>Cavosteliida</taxon>
        <taxon>Cavosteliaceae</taxon>
        <taxon>Planoprotostelium</taxon>
    </lineage>
</organism>
<accession>A0A2P6N9P2</accession>
<gene>
    <name evidence="1" type="ORF">PROFUN_10705</name>
</gene>
<comment type="caution">
    <text evidence="1">The sequence shown here is derived from an EMBL/GenBank/DDBJ whole genome shotgun (WGS) entry which is preliminary data.</text>
</comment>
<keyword evidence="2" id="KW-1185">Reference proteome</keyword>
<proteinExistence type="predicted"/>
<reference evidence="1 2" key="1">
    <citation type="journal article" date="2018" name="Genome Biol. Evol.">
        <title>Multiple Roots of Fruiting Body Formation in Amoebozoa.</title>
        <authorList>
            <person name="Hillmann F."/>
            <person name="Forbes G."/>
            <person name="Novohradska S."/>
            <person name="Ferling I."/>
            <person name="Riege K."/>
            <person name="Groth M."/>
            <person name="Westermann M."/>
            <person name="Marz M."/>
            <person name="Spaller T."/>
            <person name="Winckler T."/>
            <person name="Schaap P."/>
            <person name="Glockner G."/>
        </authorList>
    </citation>
    <scope>NUCLEOTIDE SEQUENCE [LARGE SCALE GENOMIC DNA]</scope>
    <source>
        <strain evidence="1 2">Jena</strain>
    </source>
</reference>
<protein>
    <submittedName>
        <fullName evidence="1">Uncharacterized protein</fullName>
    </submittedName>
</protein>